<dbReference type="OrthoDB" id="2974023at2"/>
<reference evidence="1" key="1">
    <citation type="submission" date="2021-03" db="EMBL/GenBank/DDBJ databases">
        <title>Genomic Encyclopedia of Type Strains, Phase IV (KMG-IV): sequencing the most valuable type-strain genomes for metagenomic binning, comparative biology and taxonomic classification.</title>
        <authorList>
            <person name="Goeker M."/>
        </authorList>
    </citation>
    <scope>NUCLEOTIDE SEQUENCE</scope>
    <source>
        <strain evidence="1">DSM 107338</strain>
    </source>
</reference>
<protein>
    <submittedName>
        <fullName evidence="1">Uncharacterized protein</fullName>
    </submittedName>
</protein>
<evidence type="ECO:0000313" key="1">
    <source>
        <dbReference type="EMBL" id="MBP2079650.1"/>
    </source>
</evidence>
<dbReference type="AlphaFoldDB" id="A0A9X0YVJ9"/>
<comment type="caution">
    <text evidence="1">The sequence shown here is derived from an EMBL/GenBank/DDBJ whole genome shotgun (WGS) entry which is preliminary data.</text>
</comment>
<dbReference type="EMBL" id="JAGGMB010000019">
    <property type="protein sequence ID" value="MBP2079650.1"/>
    <property type="molecule type" value="Genomic_DNA"/>
</dbReference>
<dbReference type="RefSeq" id="WP_149472866.1">
    <property type="nucleotide sequence ID" value="NZ_JAGGMB010000019.1"/>
</dbReference>
<organism evidence="1 2">
    <name type="scientific">Oceanobacillus polygoni</name>
    <dbReference type="NCBI Taxonomy" id="1235259"/>
    <lineage>
        <taxon>Bacteria</taxon>
        <taxon>Bacillati</taxon>
        <taxon>Bacillota</taxon>
        <taxon>Bacilli</taxon>
        <taxon>Bacillales</taxon>
        <taxon>Bacillaceae</taxon>
        <taxon>Oceanobacillus</taxon>
    </lineage>
</organism>
<evidence type="ECO:0000313" key="2">
    <source>
        <dbReference type="Proteomes" id="UP001138793"/>
    </source>
</evidence>
<dbReference type="Proteomes" id="UP001138793">
    <property type="component" value="Unassembled WGS sequence"/>
</dbReference>
<sequence length="78" mass="9137">MCLDSVTGNIQDVRKIDDNFFIETFVKGIRFNLIMLKNLEELKNETERDSEHFGYCKGGVETCERILKFIEDMNANEK</sequence>
<keyword evidence="2" id="KW-1185">Reference proteome</keyword>
<accession>A0A9X0YVJ9</accession>
<proteinExistence type="predicted"/>
<gene>
    <name evidence="1" type="ORF">J2Z64_003949</name>
</gene>
<name>A0A9X0YVJ9_9BACI</name>